<evidence type="ECO:0008006" key="5">
    <source>
        <dbReference type="Google" id="ProtNLM"/>
    </source>
</evidence>
<dbReference type="Pfam" id="PF13439">
    <property type="entry name" value="Glyco_transf_4"/>
    <property type="match status" value="1"/>
</dbReference>
<dbReference type="Proteomes" id="UP000176498">
    <property type="component" value="Unassembled WGS sequence"/>
</dbReference>
<dbReference type="InterPro" id="IPR001296">
    <property type="entry name" value="Glyco_trans_1"/>
</dbReference>
<evidence type="ECO:0000259" key="2">
    <source>
        <dbReference type="Pfam" id="PF13439"/>
    </source>
</evidence>
<evidence type="ECO:0000313" key="4">
    <source>
        <dbReference type="Proteomes" id="UP000176498"/>
    </source>
</evidence>
<protein>
    <recommendedName>
        <fullName evidence="5">Glycosyl transferase family 1 domain-containing protein</fullName>
    </recommendedName>
</protein>
<evidence type="ECO:0000313" key="3">
    <source>
        <dbReference type="EMBL" id="OGY42290.1"/>
    </source>
</evidence>
<dbReference type="AlphaFoldDB" id="A0A1G1XRP8"/>
<organism evidence="3 4">
    <name type="scientific">Candidatus Buchananbacteria bacterium RBG_13_36_9</name>
    <dbReference type="NCBI Taxonomy" id="1797530"/>
    <lineage>
        <taxon>Bacteria</taxon>
        <taxon>Candidatus Buchananiibacteriota</taxon>
    </lineage>
</organism>
<dbReference type="PANTHER" id="PTHR45947:SF3">
    <property type="entry name" value="SULFOQUINOVOSYL TRANSFERASE SQD2"/>
    <property type="match status" value="1"/>
</dbReference>
<dbReference type="InterPro" id="IPR028098">
    <property type="entry name" value="Glyco_trans_4-like_N"/>
</dbReference>
<dbReference type="CDD" id="cd03801">
    <property type="entry name" value="GT4_PimA-like"/>
    <property type="match status" value="1"/>
</dbReference>
<proteinExistence type="predicted"/>
<reference evidence="3 4" key="1">
    <citation type="journal article" date="2016" name="Nat. Commun.">
        <title>Thousands of microbial genomes shed light on interconnected biogeochemical processes in an aquifer system.</title>
        <authorList>
            <person name="Anantharaman K."/>
            <person name="Brown C.T."/>
            <person name="Hug L.A."/>
            <person name="Sharon I."/>
            <person name="Castelle C.J."/>
            <person name="Probst A.J."/>
            <person name="Thomas B.C."/>
            <person name="Singh A."/>
            <person name="Wilkins M.J."/>
            <person name="Karaoz U."/>
            <person name="Brodie E.L."/>
            <person name="Williams K.H."/>
            <person name="Hubbard S.S."/>
            <person name="Banfield J.F."/>
        </authorList>
    </citation>
    <scope>NUCLEOTIDE SEQUENCE [LARGE SCALE GENOMIC DNA]</scope>
</reference>
<dbReference type="GO" id="GO:0016757">
    <property type="term" value="F:glycosyltransferase activity"/>
    <property type="evidence" value="ECO:0007669"/>
    <property type="project" value="InterPro"/>
</dbReference>
<dbReference type="SUPFAM" id="SSF53756">
    <property type="entry name" value="UDP-Glycosyltransferase/glycogen phosphorylase"/>
    <property type="match status" value="1"/>
</dbReference>
<dbReference type="EMBL" id="MHHZ01000005">
    <property type="protein sequence ID" value="OGY42290.1"/>
    <property type="molecule type" value="Genomic_DNA"/>
</dbReference>
<feature type="domain" description="Glycosyl transferase family 1" evidence="1">
    <location>
        <begin position="254"/>
        <end position="348"/>
    </location>
</feature>
<dbReference type="Gene3D" id="3.40.50.2000">
    <property type="entry name" value="Glycogen Phosphorylase B"/>
    <property type="match status" value="2"/>
</dbReference>
<dbReference type="InterPro" id="IPR050194">
    <property type="entry name" value="Glycosyltransferase_grp1"/>
</dbReference>
<name>A0A1G1XRP8_9BACT</name>
<accession>A0A1G1XRP8</accession>
<dbReference type="Pfam" id="PF00534">
    <property type="entry name" value="Glycos_transf_1"/>
    <property type="match status" value="1"/>
</dbReference>
<dbReference type="PANTHER" id="PTHR45947">
    <property type="entry name" value="SULFOQUINOVOSYL TRANSFERASE SQD2"/>
    <property type="match status" value="1"/>
</dbReference>
<evidence type="ECO:0000259" key="1">
    <source>
        <dbReference type="Pfam" id="PF00534"/>
    </source>
</evidence>
<gene>
    <name evidence="3" type="ORF">A2Y82_04830</name>
</gene>
<feature type="domain" description="Glycosyltransferase subfamily 4-like N-terminal" evidence="2">
    <location>
        <begin position="85"/>
        <end position="193"/>
    </location>
</feature>
<sequence>MNITREYLGGITTSNTNLLNFLESIDKATIGIEVNPRTHMRGATAFWHLSPDLFEQHIFNINDLPLNKILRRSKSLKDVERSYRPIINLIKKVLKKETPDVILLNGTYYIPWMISIAAHELDIPIVLRYAGVLSRETRWSSPRARKIFLAMERSFRKRVYSYIFPSQITEEVVRKEVYKTAVHKAYVIPNSVNIPSDIEIRPPVDRCIAIVGRDTSIKNFEAFFKIHKILLRQKWKHEATFVTKPGSMKNIPKTINIMAPMRPEGLYEFYMSQGLIIAPSHFETFGNVPMEAACLGVPVLVSDQMGCAEVLRLAGLDNMVMSFDDLNAVAERVKKLCGQQIMPHQLNNLRKKLNLRLINEKILAVLKEAAAKG</sequence>
<comment type="caution">
    <text evidence="3">The sequence shown here is derived from an EMBL/GenBank/DDBJ whole genome shotgun (WGS) entry which is preliminary data.</text>
</comment>